<evidence type="ECO:0000256" key="1">
    <source>
        <dbReference type="ARBA" id="ARBA00004141"/>
    </source>
</evidence>
<protein>
    <recommendedName>
        <fullName evidence="7">EamA domain-containing protein</fullName>
    </recommendedName>
</protein>
<feature type="transmembrane region" description="Helical" evidence="6">
    <location>
        <begin position="41"/>
        <end position="61"/>
    </location>
</feature>
<feature type="transmembrane region" description="Helical" evidence="6">
    <location>
        <begin position="252"/>
        <end position="274"/>
    </location>
</feature>
<feature type="transmembrane region" description="Helical" evidence="6">
    <location>
        <begin position="73"/>
        <end position="93"/>
    </location>
</feature>
<dbReference type="KEGG" id="xba:C7S18_18455"/>
<dbReference type="InterPro" id="IPR050638">
    <property type="entry name" value="AA-Vitamin_Transporters"/>
</dbReference>
<dbReference type="Pfam" id="PF00892">
    <property type="entry name" value="EamA"/>
    <property type="match status" value="2"/>
</dbReference>
<dbReference type="GO" id="GO:0016020">
    <property type="term" value="C:membrane"/>
    <property type="evidence" value="ECO:0007669"/>
    <property type="project" value="UniProtKB-SubCell"/>
</dbReference>
<evidence type="ECO:0000256" key="4">
    <source>
        <dbReference type="ARBA" id="ARBA00022989"/>
    </source>
</evidence>
<reference evidence="8 9" key="2">
    <citation type="submission" date="2018-03" db="EMBL/GenBank/DDBJ databases">
        <authorList>
            <person name="Keele B.F."/>
        </authorList>
    </citation>
    <scope>NUCLEOTIDE SEQUENCE [LARGE SCALE GENOMIC DNA]</scope>
    <source>
        <strain evidence="8 9">D13</strain>
    </source>
</reference>
<feature type="transmembrane region" description="Helical" evidence="6">
    <location>
        <begin position="227"/>
        <end position="246"/>
    </location>
</feature>
<feature type="transmembrane region" description="Helical" evidence="6">
    <location>
        <begin position="283"/>
        <end position="300"/>
    </location>
</feature>
<dbReference type="PANTHER" id="PTHR32322:SF2">
    <property type="entry name" value="EAMA DOMAIN-CONTAINING PROTEIN"/>
    <property type="match status" value="1"/>
</dbReference>
<organism evidence="8 9">
    <name type="scientific">Ahniella affigens</name>
    <dbReference type="NCBI Taxonomy" id="2021234"/>
    <lineage>
        <taxon>Bacteria</taxon>
        <taxon>Pseudomonadati</taxon>
        <taxon>Pseudomonadota</taxon>
        <taxon>Gammaproteobacteria</taxon>
        <taxon>Lysobacterales</taxon>
        <taxon>Rhodanobacteraceae</taxon>
        <taxon>Ahniella</taxon>
    </lineage>
</organism>
<gene>
    <name evidence="8" type="ORF">C7S18_18455</name>
</gene>
<feature type="transmembrane region" description="Helical" evidence="6">
    <location>
        <begin position="105"/>
        <end position="122"/>
    </location>
</feature>
<keyword evidence="5 6" id="KW-0472">Membrane</keyword>
<evidence type="ECO:0000259" key="7">
    <source>
        <dbReference type="Pfam" id="PF00892"/>
    </source>
</evidence>
<dbReference type="SUPFAM" id="SSF103481">
    <property type="entry name" value="Multidrug resistance efflux transporter EmrE"/>
    <property type="match status" value="2"/>
</dbReference>
<feature type="transmembrane region" description="Helical" evidence="6">
    <location>
        <begin position="161"/>
        <end position="182"/>
    </location>
</feature>
<evidence type="ECO:0000256" key="5">
    <source>
        <dbReference type="ARBA" id="ARBA00023136"/>
    </source>
</evidence>
<dbReference type="Gene3D" id="1.10.3730.20">
    <property type="match status" value="1"/>
</dbReference>
<feature type="transmembrane region" description="Helical" evidence="6">
    <location>
        <begin position="188"/>
        <end position="206"/>
    </location>
</feature>
<feature type="transmembrane region" description="Helical" evidence="6">
    <location>
        <begin position="128"/>
        <end position="149"/>
    </location>
</feature>
<dbReference type="RefSeq" id="WP_106892955.1">
    <property type="nucleotide sequence ID" value="NZ_CP027860.1"/>
</dbReference>
<feature type="domain" description="EamA" evidence="7">
    <location>
        <begin position="161"/>
        <end position="297"/>
    </location>
</feature>
<proteinExistence type="inferred from homology"/>
<evidence type="ECO:0000256" key="2">
    <source>
        <dbReference type="ARBA" id="ARBA00007362"/>
    </source>
</evidence>
<evidence type="ECO:0000313" key="9">
    <source>
        <dbReference type="Proteomes" id="UP000241074"/>
    </source>
</evidence>
<evidence type="ECO:0000313" key="8">
    <source>
        <dbReference type="EMBL" id="AVP99036.1"/>
    </source>
</evidence>
<comment type="similarity">
    <text evidence="2">Belongs to the EamA transporter family.</text>
</comment>
<feature type="transmembrane region" description="Helical" evidence="6">
    <location>
        <begin position="6"/>
        <end position="29"/>
    </location>
</feature>
<keyword evidence="3 6" id="KW-0812">Transmembrane</keyword>
<feature type="domain" description="EamA" evidence="7">
    <location>
        <begin position="10"/>
        <end position="146"/>
    </location>
</feature>
<sequence length="302" mass="32168">MAERLIGMGLGEMCSLTAAATWAVGVVIYRKLGARIPPMRLNLLKNLLVLAAILPLAWVFAGAEGLHLSYPEWGLVLTSGFLGIGVADTLYFYALNELGAARMGIVGNLYSPFVILLSYLFLSERLGIAQLVGFALVAGGVLMISTGTSFAGQSSARFKPLLLGVLSIALMAGSVVMVKRVLETHSLWWVSAVRVGAGALGLFLVLTLLRDPKAAERTPMSARDWRLLALGALIGQLLSMVFWLAGYKYTTASVAAILNETASAFIVLFAWLALGEQINRRKIIGLALTLTGVSLMLALGRG</sequence>
<dbReference type="InterPro" id="IPR037185">
    <property type="entry name" value="EmrE-like"/>
</dbReference>
<dbReference type="EMBL" id="CP027860">
    <property type="protein sequence ID" value="AVP99036.1"/>
    <property type="molecule type" value="Genomic_DNA"/>
</dbReference>
<keyword evidence="9" id="KW-1185">Reference proteome</keyword>
<keyword evidence="4 6" id="KW-1133">Transmembrane helix</keyword>
<dbReference type="AlphaFoldDB" id="A0A2P1PW13"/>
<accession>A0A2P1PW13</accession>
<dbReference type="InterPro" id="IPR000620">
    <property type="entry name" value="EamA_dom"/>
</dbReference>
<dbReference type="Proteomes" id="UP000241074">
    <property type="component" value="Chromosome"/>
</dbReference>
<evidence type="ECO:0000256" key="6">
    <source>
        <dbReference type="SAM" id="Phobius"/>
    </source>
</evidence>
<dbReference type="PANTHER" id="PTHR32322">
    <property type="entry name" value="INNER MEMBRANE TRANSPORTER"/>
    <property type="match status" value="1"/>
</dbReference>
<reference evidence="8 9" key="1">
    <citation type="submission" date="2018-03" db="EMBL/GenBank/DDBJ databases">
        <title>Ahniella affigens gen. nov., sp. nov., a gammaproteobacterium isolated from sandy soil near a stream.</title>
        <authorList>
            <person name="Ko Y."/>
            <person name="Kim J.-H."/>
        </authorList>
    </citation>
    <scope>NUCLEOTIDE SEQUENCE [LARGE SCALE GENOMIC DNA]</scope>
    <source>
        <strain evidence="8 9">D13</strain>
    </source>
</reference>
<name>A0A2P1PW13_9GAMM</name>
<dbReference type="OrthoDB" id="7841315at2"/>
<evidence type="ECO:0000256" key="3">
    <source>
        <dbReference type="ARBA" id="ARBA00022692"/>
    </source>
</evidence>
<comment type="subcellular location">
    <subcellularLocation>
        <location evidence="1">Membrane</location>
        <topology evidence="1">Multi-pass membrane protein</topology>
    </subcellularLocation>
</comment>